<organism evidence="14 15">
    <name type="scientific">Ignicoccus islandicus DSM 13165</name>
    <dbReference type="NCBI Taxonomy" id="940295"/>
    <lineage>
        <taxon>Archaea</taxon>
        <taxon>Thermoproteota</taxon>
        <taxon>Thermoprotei</taxon>
        <taxon>Desulfurococcales</taxon>
        <taxon>Desulfurococcaceae</taxon>
        <taxon>Ignicoccus</taxon>
    </lineage>
</organism>
<keyword evidence="5 10" id="KW-0479">Metal-binding</keyword>
<evidence type="ECO:0000313" key="15">
    <source>
        <dbReference type="Proteomes" id="UP000060778"/>
    </source>
</evidence>
<dbReference type="GO" id="GO:0009055">
    <property type="term" value="F:electron transfer activity"/>
    <property type="evidence" value="ECO:0007669"/>
    <property type="project" value="TreeGrafter"/>
</dbReference>
<reference evidence="14 15" key="1">
    <citation type="submission" date="2013-11" db="EMBL/GenBank/DDBJ databases">
        <title>Comparative genomics of Ignicoccus.</title>
        <authorList>
            <person name="Podar M."/>
        </authorList>
    </citation>
    <scope>NUCLEOTIDE SEQUENCE [LARGE SCALE GENOMIC DNA]</scope>
    <source>
        <strain evidence="14 15">DSM 13165</strain>
    </source>
</reference>
<feature type="transmembrane region" description="Helical" evidence="11">
    <location>
        <begin position="396"/>
        <end position="417"/>
    </location>
</feature>
<dbReference type="InterPro" id="IPR006137">
    <property type="entry name" value="NADH_UbQ_OxRdtase-like_20kDa"/>
</dbReference>
<proteinExistence type="inferred from homology"/>
<dbReference type="Gene3D" id="4.10.480.10">
    <property type="entry name" value="Cytochrome-c3 hydrogenase, C-terminal domain"/>
    <property type="match status" value="1"/>
</dbReference>
<protein>
    <submittedName>
        <fullName evidence="14">Hyaluronate lyase</fullName>
    </submittedName>
</protein>
<dbReference type="STRING" id="940295.EYM_00285"/>
<feature type="domain" description="Cytochrome-c3 hydrogenase C-terminal" evidence="13">
    <location>
        <begin position="305"/>
        <end position="385"/>
    </location>
</feature>
<evidence type="ECO:0000313" key="14">
    <source>
        <dbReference type="EMBL" id="ALU11365.1"/>
    </source>
</evidence>
<dbReference type="RefSeq" id="WP_075049146.1">
    <property type="nucleotide sequence ID" value="NZ_CP006867.1"/>
</dbReference>
<keyword evidence="11" id="KW-0812">Transmembrane</keyword>
<evidence type="ECO:0000259" key="12">
    <source>
        <dbReference type="Pfam" id="PF01058"/>
    </source>
</evidence>
<dbReference type="GO" id="GO:0016829">
    <property type="term" value="F:lyase activity"/>
    <property type="evidence" value="ECO:0007669"/>
    <property type="project" value="UniProtKB-KW"/>
</dbReference>
<keyword evidence="8 10" id="KW-0408">Iron</keyword>
<feature type="binding site" evidence="10">
    <location>
        <position position="313"/>
    </location>
    <ligand>
        <name>[4Fe-4S] cluster</name>
        <dbReference type="ChEBI" id="CHEBI:49883"/>
        <label>2</label>
    </ligand>
</feature>
<accession>A0A0U3F1D2</accession>
<dbReference type="InterPro" id="IPR037148">
    <property type="entry name" value="NiFe-Hase_small_C_sf"/>
</dbReference>
<dbReference type="InterPro" id="IPR037024">
    <property type="entry name" value="NiFe_Hase_small_N_sf"/>
</dbReference>
<dbReference type="PANTHER" id="PTHR30013:SF5">
    <property type="entry name" value="HYDROGENASE SMALL SUBUNIT"/>
    <property type="match status" value="1"/>
</dbReference>
<keyword evidence="11" id="KW-0472">Membrane</keyword>
<dbReference type="PIRSF" id="PIRSF000310">
    <property type="entry name" value="NiFe_hyd_ssu"/>
    <property type="match status" value="1"/>
</dbReference>
<name>A0A0U3F1D2_9CREN</name>
<dbReference type="GO" id="GO:0044569">
    <property type="term" value="C:[Ni-Fe] hydrogenase complex"/>
    <property type="evidence" value="ECO:0007669"/>
    <property type="project" value="TreeGrafter"/>
</dbReference>
<dbReference type="InterPro" id="IPR006311">
    <property type="entry name" value="TAT_signal"/>
</dbReference>
<feature type="binding site" evidence="10">
    <location>
        <position position="310"/>
    </location>
    <ligand>
        <name>[4Fe-4S] cluster</name>
        <dbReference type="ChEBI" id="CHEBI:49883"/>
        <label>2</label>
    </ligand>
</feature>
<evidence type="ECO:0000256" key="4">
    <source>
        <dbReference type="ARBA" id="ARBA00022485"/>
    </source>
</evidence>
<dbReference type="Pfam" id="PF01058">
    <property type="entry name" value="Oxidored_q6"/>
    <property type="match status" value="1"/>
</dbReference>
<dbReference type="InterPro" id="IPR027394">
    <property type="entry name" value="Cytochrome-c3_hydrogenase_C"/>
</dbReference>
<evidence type="ECO:0000256" key="5">
    <source>
        <dbReference type="ARBA" id="ARBA00022723"/>
    </source>
</evidence>
<dbReference type="GO" id="GO:0051538">
    <property type="term" value="F:3 iron, 4 sulfur cluster binding"/>
    <property type="evidence" value="ECO:0007669"/>
    <property type="project" value="UniProtKB-KW"/>
</dbReference>
<dbReference type="PROSITE" id="PS51318">
    <property type="entry name" value="TAT"/>
    <property type="match status" value="1"/>
</dbReference>
<dbReference type="PATRIC" id="fig|940295.4.peg.58"/>
<dbReference type="Gene3D" id="3.40.50.700">
    <property type="entry name" value="NADH:ubiquinone oxidoreductase-like, 20kDa subunit"/>
    <property type="match status" value="1"/>
</dbReference>
<evidence type="ECO:0000256" key="8">
    <source>
        <dbReference type="ARBA" id="ARBA00023004"/>
    </source>
</evidence>
<dbReference type="GO" id="GO:0008901">
    <property type="term" value="F:ferredoxin hydrogenase activity"/>
    <property type="evidence" value="ECO:0007669"/>
    <property type="project" value="InterPro"/>
</dbReference>
<dbReference type="Pfam" id="PF14720">
    <property type="entry name" value="NiFe_hyd_SSU_C"/>
    <property type="match status" value="1"/>
</dbReference>
<dbReference type="SUPFAM" id="SSF56770">
    <property type="entry name" value="HydA/Nqo6-like"/>
    <property type="match status" value="1"/>
</dbReference>
<feature type="binding site" evidence="10">
    <location>
        <position position="178"/>
    </location>
    <ligand>
        <name>[4Fe-4S] cluster</name>
        <dbReference type="ChEBI" id="CHEBI:49883"/>
        <label>1</label>
    </ligand>
</feature>
<comment type="subcellular location">
    <subcellularLocation>
        <location evidence="2">Cell envelope</location>
    </subcellularLocation>
</comment>
<dbReference type="OrthoDB" id="37913at2157"/>
<comment type="cofactor">
    <cofactor evidence="1">
        <name>[4Fe-4S] cluster</name>
        <dbReference type="ChEBI" id="CHEBI:49883"/>
    </cofactor>
</comment>
<keyword evidence="4 10" id="KW-0004">4Fe-4S</keyword>
<evidence type="ECO:0000256" key="6">
    <source>
        <dbReference type="ARBA" id="ARBA00022729"/>
    </source>
</evidence>
<feature type="binding site" evidence="10">
    <location>
        <position position="369"/>
    </location>
    <ligand>
        <name>[3Fe-4S] cluster</name>
        <dbReference type="ChEBI" id="CHEBI:21137"/>
    </ligand>
</feature>
<feature type="binding site" evidence="10">
    <location>
        <position position="262"/>
    </location>
    <ligand>
        <name>[4Fe-4S] cluster</name>
        <dbReference type="ChEBI" id="CHEBI:49883"/>
        <label>1</label>
    </ligand>
</feature>
<evidence type="ECO:0000256" key="7">
    <source>
        <dbReference type="ARBA" id="ARBA00023002"/>
    </source>
</evidence>
<dbReference type="InterPro" id="IPR001821">
    <property type="entry name" value="NiFe_hydrogenase_ssu"/>
</dbReference>
<gene>
    <name evidence="14" type="ORF">EYM_00285</name>
</gene>
<feature type="binding site" evidence="10">
    <location>
        <position position="335"/>
    </location>
    <ligand>
        <name>[4Fe-4S] cluster</name>
        <dbReference type="ChEBI" id="CHEBI:49883"/>
        <label>2</label>
    </ligand>
</feature>
<comment type="similarity">
    <text evidence="3">Belongs to the [NiFe]/[NiFeSe] hydrogenase small subunit family.</text>
</comment>
<evidence type="ECO:0000259" key="13">
    <source>
        <dbReference type="Pfam" id="PF14720"/>
    </source>
</evidence>
<keyword evidence="7" id="KW-0560">Oxidoreductase</keyword>
<evidence type="ECO:0000256" key="2">
    <source>
        <dbReference type="ARBA" id="ARBA00004196"/>
    </source>
</evidence>
<dbReference type="GO" id="GO:0046872">
    <property type="term" value="F:metal ion binding"/>
    <property type="evidence" value="ECO:0007669"/>
    <property type="project" value="UniProtKB-KW"/>
</dbReference>
<evidence type="ECO:0000256" key="9">
    <source>
        <dbReference type="ARBA" id="ARBA00023014"/>
    </source>
</evidence>
<dbReference type="EMBL" id="CP006867">
    <property type="protein sequence ID" value="ALU11365.1"/>
    <property type="molecule type" value="Genomic_DNA"/>
</dbReference>
<keyword evidence="6" id="KW-0732">Signal</keyword>
<dbReference type="PANTHER" id="PTHR30013">
    <property type="entry name" value="NIFE / NIFESE HYDROGENASE SMALL SUBUNIT FAMILY MEMBER"/>
    <property type="match status" value="1"/>
</dbReference>
<keyword evidence="14" id="KW-0456">Lyase</keyword>
<feature type="domain" description="NADH:ubiquinone oxidoreductase-like 20kDa subunit" evidence="12">
    <location>
        <begin position="56"/>
        <end position="275"/>
    </location>
</feature>
<dbReference type="NCBIfam" id="TIGR01409">
    <property type="entry name" value="TAT_signal_seq"/>
    <property type="match status" value="1"/>
</dbReference>
<evidence type="ECO:0000256" key="10">
    <source>
        <dbReference type="PIRSR" id="PIRSR000310-1"/>
    </source>
</evidence>
<keyword evidence="15" id="KW-1185">Reference proteome</keyword>
<dbReference type="AlphaFoldDB" id="A0A0U3F1D2"/>
<dbReference type="GeneID" id="30679477"/>
<keyword evidence="9 10" id="KW-0411">Iron-sulfur</keyword>
<dbReference type="GO" id="GO:0009375">
    <property type="term" value="C:ferredoxin hydrogenase complex"/>
    <property type="evidence" value="ECO:0007669"/>
    <property type="project" value="InterPro"/>
</dbReference>
<sequence length="425" mass="45545">METVSTPRRQFLKKALAAGVLAGALGKVSWAEAVDMMAEAVRKGKVNIVWWEAQSCTGDTTSLIQATDPDLIEVLTGAIHLAGPGTVGLAFHDTVMPEWGEGAIEILKMAEKGMYDPFVLVLEGSVPDETHARKYCKDPNRCGYYCFVGEENGRVITCTEWIRRLAKRAVAVVAVGNCASYGGIPANKVLEPPPGWSYPSWSLAPTGAVGFFDDPVRGYKGLISRYADMPEFEPYYNYIYRNCEPKLSPDSDCKPAVAVPGCPANGNGILRVLVHMVLAALYPKIVPLPKASEWLDAYSRPKYIFGHTVHEQCPRAGFYAAGDLRQEPGDNDAKCLFAVGCKGPVANCPWNKFGWVNGVGGPTRTGGVCIGCTMPGFSDAYEPFYKPLPAPAAPSVPTALATTLGAAAIGAIAGYAMSKKHGSKK</sequence>
<dbReference type="InterPro" id="IPR019546">
    <property type="entry name" value="TAT_signal_bac_arc"/>
</dbReference>
<dbReference type="GO" id="GO:0016020">
    <property type="term" value="C:membrane"/>
    <property type="evidence" value="ECO:0007669"/>
    <property type="project" value="TreeGrafter"/>
</dbReference>
<evidence type="ECO:0000256" key="3">
    <source>
        <dbReference type="ARBA" id="ARBA00006605"/>
    </source>
</evidence>
<evidence type="ECO:0000256" key="1">
    <source>
        <dbReference type="ARBA" id="ARBA00001966"/>
    </source>
</evidence>
<feature type="binding site" evidence="10">
    <location>
        <position position="372"/>
    </location>
    <ligand>
        <name>[3Fe-4S] cluster</name>
        <dbReference type="ChEBI" id="CHEBI:21137"/>
    </ligand>
</feature>
<keyword evidence="11" id="KW-1133">Transmembrane helix</keyword>
<feature type="binding site" evidence="10">
    <location>
        <position position="341"/>
    </location>
    <ligand>
        <name>[4Fe-4S] cluster</name>
        <dbReference type="ChEBI" id="CHEBI:49883"/>
        <label>2</label>
    </ligand>
</feature>
<dbReference type="GO" id="GO:0009061">
    <property type="term" value="P:anaerobic respiration"/>
    <property type="evidence" value="ECO:0007669"/>
    <property type="project" value="TreeGrafter"/>
</dbReference>
<dbReference type="Proteomes" id="UP000060778">
    <property type="component" value="Chromosome"/>
</dbReference>
<keyword evidence="10" id="KW-0003">3Fe-4S</keyword>
<dbReference type="GO" id="GO:0051539">
    <property type="term" value="F:4 iron, 4 sulfur cluster binding"/>
    <property type="evidence" value="ECO:0007669"/>
    <property type="project" value="UniProtKB-KW"/>
</dbReference>
<evidence type="ECO:0000256" key="11">
    <source>
        <dbReference type="SAM" id="Phobius"/>
    </source>
</evidence>
<dbReference type="KEGG" id="iis:EYM_00285"/>
<feature type="binding site" evidence="10">
    <location>
        <position position="56"/>
    </location>
    <ligand>
        <name>[4Fe-4S] cluster</name>
        <dbReference type="ChEBI" id="CHEBI:49883"/>
        <label>1</label>
    </ligand>
</feature>